<dbReference type="SUPFAM" id="SSF55874">
    <property type="entry name" value="ATPase domain of HSP90 chaperone/DNA topoisomerase II/histidine kinase"/>
    <property type="match status" value="1"/>
</dbReference>
<dbReference type="PANTHER" id="PTHR45453:SF1">
    <property type="entry name" value="PHOSPHATE REGULON SENSOR PROTEIN PHOR"/>
    <property type="match status" value="1"/>
</dbReference>
<sequence>MTKFRLKLTVLFVLLIGFSVLAAGLLMGNSYQRNHQDALRNHMIRELHVLNAATPWPEDGDEDKLSSYLEEEAKRFKEIAGMRVTYIRLDGKVMGDSDHEPATMDNHIAREEVRQALAEGTGSSVRHSDTLGENMMYVALKVSGEQGGEPKGIIRLSMSLGDIERSLNNMWLALIFGLCLLFVVAAVVSYRVALSVTRPLERMTSAAKRMANMDYAIRVPEAGRDEMSELARALNAMAGSLQGQLDEIRHNGTRLQGVLDNMMSGVVMIAHDGKITLFSRQAEQLLGGTARERVGRSYTEIKQHYELTGLIREGLTSLVTLHDELTVYYPEERLLEINIVPMTMSGEEEPGLLLVMQDVSAIRKLERMRSEFVANVSHELKTPVAAVKGFAETLLAGAINDPETARSFLTIIQDESDRLNRLIGDILELSKIESRRSPLQFSPIELPSFLGRMTELLSAEAARKDIELDVRTEEGLFLEADEDRLGQIVMNLMQNGINYTPEGGRVKVRAFVVASENEEEEFVRITVSDTGIGIPKKDIPRIFERFYRVDKARSRSSGGTGLGLSIVKHLTELHHGTIRVESTVGVGSQFILELPLIQP</sequence>
<dbReference type="InterPro" id="IPR003660">
    <property type="entry name" value="HAMP_dom"/>
</dbReference>
<evidence type="ECO:0000256" key="5">
    <source>
        <dbReference type="ARBA" id="ARBA00022553"/>
    </source>
</evidence>
<evidence type="ECO:0000259" key="14">
    <source>
        <dbReference type="PROSITE" id="PS50112"/>
    </source>
</evidence>
<evidence type="ECO:0000259" key="15">
    <source>
        <dbReference type="PROSITE" id="PS50885"/>
    </source>
</evidence>
<keyword evidence="12" id="KW-1133">Transmembrane helix</keyword>
<dbReference type="SMART" id="SM00388">
    <property type="entry name" value="HisKA"/>
    <property type="match status" value="1"/>
</dbReference>
<evidence type="ECO:0000256" key="7">
    <source>
        <dbReference type="ARBA" id="ARBA00022741"/>
    </source>
</evidence>
<dbReference type="Gene3D" id="6.10.340.10">
    <property type="match status" value="1"/>
</dbReference>
<feature type="transmembrane region" description="Helical" evidence="12">
    <location>
        <begin position="170"/>
        <end position="193"/>
    </location>
</feature>
<dbReference type="RefSeq" id="WP_209749567.1">
    <property type="nucleotide sequence ID" value="NZ_JBHSMH010000021.1"/>
</dbReference>
<feature type="domain" description="PAS" evidence="14">
    <location>
        <begin position="251"/>
        <end position="297"/>
    </location>
</feature>
<keyword evidence="11 12" id="KW-0472">Membrane</keyword>
<dbReference type="SUPFAM" id="SSF55785">
    <property type="entry name" value="PYP-like sensor domain (PAS domain)"/>
    <property type="match status" value="1"/>
</dbReference>
<keyword evidence="6" id="KW-0808">Transferase</keyword>
<comment type="subcellular location">
    <subcellularLocation>
        <location evidence="2">Cell membrane</location>
        <topology evidence="2">Multi-pass membrane protein</topology>
    </subcellularLocation>
</comment>
<evidence type="ECO:0000259" key="13">
    <source>
        <dbReference type="PROSITE" id="PS50109"/>
    </source>
</evidence>
<dbReference type="NCBIfam" id="TIGR00229">
    <property type="entry name" value="sensory_box"/>
    <property type="match status" value="1"/>
</dbReference>
<dbReference type="InterPro" id="IPR005467">
    <property type="entry name" value="His_kinase_dom"/>
</dbReference>
<feature type="domain" description="HAMP" evidence="15">
    <location>
        <begin position="194"/>
        <end position="246"/>
    </location>
</feature>
<evidence type="ECO:0000256" key="2">
    <source>
        <dbReference type="ARBA" id="ARBA00004651"/>
    </source>
</evidence>
<dbReference type="SUPFAM" id="SSF47384">
    <property type="entry name" value="Homodimeric domain of signal transducing histidine kinase"/>
    <property type="match status" value="1"/>
</dbReference>
<dbReference type="CDD" id="cd00130">
    <property type="entry name" value="PAS"/>
    <property type="match status" value="1"/>
</dbReference>
<gene>
    <name evidence="16" type="primary">pnpS</name>
    <name evidence="16" type="ORF">ACFPPD_09240</name>
</gene>
<evidence type="ECO:0000313" key="17">
    <source>
        <dbReference type="Proteomes" id="UP001596105"/>
    </source>
</evidence>
<protein>
    <recommendedName>
        <fullName evidence="3">histidine kinase</fullName>
        <ecNumber evidence="3">2.7.13.3</ecNumber>
    </recommendedName>
</protein>
<dbReference type="SMART" id="SM00091">
    <property type="entry name" value="PAS"/>
    <property type="match status" value="1"/>
</dbReference>
<dbReference type="Gene3D" id="3.30.450.20">
    <property type="entry name" value="PAS domain"/>
    <property type="match status" value="1"/>
</dbReference>
<dbReference type="InterPro" id="IPR003661">
    <property type="entry name" value="HisK_dim/P_dom"/>
</dbReference>
<keyword evidence="8 16" id="KW-0418">Kinase</keyword>
<evidence type="ECO:0000256" key="4">
    <source>
        <dbReference type="ARBA" id="ARBA00022475"/>
    </source>
</evidence>
<evidence type="ECO:0000256" key="9">
    <source>
        <dbReference type="ARBA" id="ARBA00022840"/>
    </source>
</evidence>
<dbReference type="PROSITE" id="PS50109">
    <property type="entry name" value="HIS_KIN"/>
    <property type="match status" value="1"/>
</dbReference>
<keyword evidence="7" id="KW-0547">Nucleotide-binding</keyword>
<dbReference type="InterPro" id="IPR000014">
    <property type="entry name" value="PAS"/>
</dbReference>
<evidence type="ECO:0000256" key="3">
    <source>
        <dbReference type="ARBA" id="ARBA00012438"/>
    </source>
</evidence>
<dbReference type="SMART" id="SM00304">
    <property type="entry name" value="HAMP"/>
    <property type="match status" value="1"/>
</dbReference>
<dbReference type="Gene3D" id="3.30.565.10">
    <property type="entry name" value="Histidine kinase-like ATPase, C-terminal domain"/>
    <property type="match status" value="1"/>
</dbReference>
<dbReference type="SMART" id="SM00387">
    <property type="entry name" value="HATPase_c"/>
    <property type="match status" value="1"/>
</dbReference>
<comment type="catalytic activity">
    <reaction evidence="1">
        <text>ATP + protein L-histidine = ADP + protein N-phospho-L-histidine.</text>
        <dbReference type="EC" id="2.7.13.3"/>
    </reaction>
</comment>
<comment type="caution">
    <text evidence="16">The sequence shown here is derived from an EMBL/GenBank/DDBJ whole genome shotgun (WGS) entry which is preliminary data.</text>
</comment>
<dbReference type="GO" id="GO:0016301">
    <property type="term" value="F:kinase activity"/>
    <property type="evidence" value="ECO:0007669"/>
    <property type="project" value="UniProtKB-KW"/>
</dbReference>
<dbReference type="InterPro" id="IPR004358">
    <property type="entry name" value="Sig_transdc_His_kin-like_C"/>
</dbReference>
<organism evidence="16 17">
    <name type="scientific">Cohnella suwonensis</name>
    <dbReference type="NCBI Taxonomy" id="696072"/>
    <lineage>
        <taxon>Bacteria</taxon>
        <taxon>Bacillati</taxon>
        <taxon>Bacillota</taxon>
        <taxon>Bacilli</taxon>
        <taxon>Bacillales</taxon>
        <taxon>Paenibacillaceae</taxon>
        <taxon>Cohnella</taxon>
    </lineage>
</organism>
<dbReference type="Pfam" id="PF00989">
    <property type="entry name" value="PAS"/>
    <property type="match status" value="1"/>
</dbReference>
<evidence type="ECO:0000256" key="8">
    <source>
        <dbReference type="ARBA" id="ARBA00022777"/>
    </source>
</evidence>
<dbReference type="InterPro" id="IPR003594">
    <property type="entry name" value="HATPase_dom"/>
</dbReference>
<dbReference type="Proteomes" id="UP001596105">
    <property type="component" value="Unassembled WGS sequence"/>
</dbReference>
<feature type="domain" description="Histidine kinase" evidence="13">
    <location>
        <begin position="375"/>
        <end position="598"/>
    </location>
</feature>
<dbReference type="NCBIfam" id="NF046044">
    <property type="entry name" value="PnpS"/>
    <property type="match status" value="1"/>
</dbReference>
<dbReference type="PANTHER" id="PTHR45453">
    <property type="entry name" value="PHOSPHATE REGULON SENSOR PROTEIN PHOR"/>
    <property type="match status" value="1"/>
</dbReference>
<keyword evidence="12" id="KW-0812">Transmembrane</keyword>
<keyword evidence="17" id="KW-1185">Reference proteome</keyword>
<keyword evidence="5" id="KW-0597">Phosphoprotein</keyword>
<evidence type="ECO:0000256" key="10">
    <source>
        <dbReference type="ARBA" id="ARBA00023012"/>
    </source>
</evidence>
<evidence type="ECO:0000256" key="1">
    <source>
        <dbReference type="ARBA" id="ARBA00000085"/>
    </source>
</evidence>
<evidence type="ECO:0000256" key="11">
    <source>
        <dbReference type="ARBA" id="ARBA00023136"/>
    </source>
</evidence>
<dbReference type="SUPFAM" id="SSF158472">
    <property type="entry name" value="HAMP domain-like"/>
    <property type="match status" value="1"/>
</dbReference>
<dbReference type="CDD" id="cd00082">
    <property type="entry name" value="HisKA"/>
    <property type="match status" value="1"/>
</dbReference>
<evidence type="ECO:0000256" key="6">
    <source>
        <dbReference type="ARBA" id="ARBA00022679"/>
    </source>
</evidence>
<keyword evidence="9" id="KW-0067">ATP-binding</keyword>
<dbReference type="EMBL" id="JBHSMH010000021">
    <property type="protein sequence ID" value="MFC5468906.1"/>
    <property type="molecule type" value="Genomic_DNA"/>
</dbReference>
<evidence type="ECO:0000313" key="16">
    <source>
        <dbReference type="EMBL" id="MFC5468906.1"/>
    </source>
</evidence>
<evidence type="ECO:0000256" key="12">
    <source>
        <dbReference type="SAM" id="Phobius"/>
    </source>
</evidence>
<dbReference type="InterPro" id="IPR036890">
    <property type="entry name" value="HATPase_C_sf"/>
</dbReference>
<dbReference type="Pfam" id="PF02518">
    <property type="entry name" value="HATPase_c"/>
    <property type="match status" value="1"/>
</dbReference>
<dbReference type="PROSITE" id="PS50112">
    <property type="entry name" value="PAS"/>
    <property type="match status" value="1"/>
</dbReference>
<dbReference type="PROSITE" id="PS50885">
    <property type="entry name" value="HAMP"/>
    <property type="match status" value="1"/>
</dbReference>
<name>A0ABW0LW19_9BACL</name>
<dbReference type="InterPro" id="IPR013767">
    <property type="entry name" value="PAS_fold"/>
</dbReference>
<dbReference type="EC" id="2.7.13.3" evidence="3"/>
<keyword evidence="10" id="KW-0902">Two-component regulatory system</keyword>
<dbReference type="PRINTS" id="PR00344">
    <property type="entry name" value="BCTRLSENSOR"/>
</dbReference>
<keyword evidence="4" id="KW-1003">Cell membrane</keyword>
<dbReference type="InterPro" id="IPR035965">
    <property type="entry name" value="PAS-like_dom_sf"/>
</dbReference>
<reference evidence="17" key="1">
    <citation type="journal article" date="2019" name="Int. J. Syst. Evol. Microbiol.">
        <title>The Global Catalogue of Microorganisms (GCM) 10K type strain sequencing project: providing services to taxonomists for standard genome sequencing and annotation.</title>
        <authorList>
            <consortium name="The Broad Institute Genomics Platform"/>
            <consortium name="The Broad Institute Genome Sequencing Center for Infectious Disease"/>
            <person name="Wu L."/>
            <person name="Ma J."/>
        </authorList>
    </citation>
    <scope>NUCLEOTIDE SEQUENCE [LARGE SCALE GENOMIC DNA]</scope>
    <source>
        <strain evidence="17">CCUG 57113</strain>
    </source>
</reference>
<dbReference type="Gene3D" id="1.10.287.130">
    <property type="match status" value="1"/>
</dbReference>
<accession>A0ABW0LW19</accession>
<dbReference type="InterPro" id="IPR036097">
    <property type="entry name" value="HisK_dim/P_sf"/>
</dbReference>
<dbReference type="CDD" id="cd16922">
    <property type="entry name" value="HATPase_EvgS-ArcB-TorS-like"/>
    <property type="match status" value="1"/>
</dbReference>
<dbReference type="Pfam" id="PF00512">
    <property type="entry name" value="HisKA"/>
    <property type="match status" value="1"/>
</dbReference>
<dbReference type="Pfam" id="PF00672">
    <property type="entry name" value="HAMP"/>
    <property type="match status" value="1"/>
</dbReference>
<dbReference type="CDD" id="cd06225">
    <property type="entry name" value="HAMP"/>
    <property type="match status" value="1"/>
</dbReference>
<dbReference type="InterPro" id="IPR050351">
    <property type="entry name" value="BphY/WalK/GraS-like"/>
</dbReference>
<proteinExistence type="predicted"/>